<name>A0AAP8MFF1_9GAMM</name>
<keyword evidence="4" id="KW-0904">Protein phosphatase</keyword>
<feature type="active site" description="Proton donor" evidence="5">
    <location>
        <position position="125"/>
    </location>
</feature>
<evidence type="ECO:0000256" key="4">
    <source>
        <dbReference type="ARBA" id="ARBA00022912"/>
    </source>
</evidence>
<dbReference type="FunFam" id="3.40.50.2300:FF:000113">
    <property type="entry name" value="Low molecular weight protein-tyrosine-phosphatase"/>
    <property type="match status" value="1"/>
</dbReference>
<accession>A0AAP8MFF1</accession>
<evidence type="ECO:0000256" key="2">
    <source>
        <dbReference type="ARBA" id="ARBA00013064"/>
    </source>
</evidence>
<evidence type="ECO:0000256" key="3">
    <source>
        <dbReference type="ARBA" id="ARBA00022801"/>
    </source>
</evidence>
<protein>
    <recommendedName>
        <fullName evidence="2">protein-tyrosine-phosphatase</fullName>
        <ecNumber evidence="2">3.1.3.48</ecNumber>
    </recommendedName>
</protein>
<comment type="similarity">
    <text evidence="1">Belongs to the low molecular weight phosphotyrosine protein phosphatase family.</text>
</comment>
<dbReference type="InterPro" id="IPR023485">
    <property type="entry name" value="Ptyr_pPase"/>
</dbReference>
<dbReference type="InterPro" id="IPR050438">
    <property type="entry name" value="LMW_PTPase"/>
</dbReference>
<dbReference type="EMBL" id="PKUR01000002">
    <property type="protein sequence ID" value="PLW86802.1"/>
    <property type="molecule type" value="Genomic_DNA"/>
</dbReference>
<dbReference type="InterPro" id="IPR017867">
    <property type="entry name" value="Tyr_phospatase_low_mol_wt"/>
</dbReference>
<keyword evidence="8" id="KW-1185">Reference proteome</keyword>
<dbReference type="RefSeq" id="WP_084199577.1">
    <property type="nucleotide sequence ID" value="NZ_BMYL01000002.1"/>
</dbReference>
<dbReference type="SMART" id="SM00226">
    <property type="entry name" value="LMWPc"/>
    <property type="match status" value="1"/>
</dbReference>
<evidence type="ECO:0000313" key="8">
    <source>
        <dbReference type="Proteomes" id="UP000235162"/>
    </source>
</evidence>
<evidence type="ECO:0000256" key="1">
    <source>
        <dbReference type="ARBA" id="ARBA00011063"/>
    </source>
</evidence>
<dbReference type="CDD" id="cd16343">
    <property type="entry name" value="LMWPTP"/>
    <property type="match status" value="1"/>
</dbReference>
<dbReference type="Pfam" id="PF01451">
    <property type="entry name" value="LMWPc"/>
    <property type="match status" value="1"/>
</dbReference>
<dbReference type="KEGG" id="hja:BST95_11505"/>
<dbReference type="SUPFAM" id="SSF52788">
    <property type="entry name" value="Phosphotyrosine protein phosphatases I"/>
    <property type="match status" value="1"/>
</dbReference>
<dbReference type="Gene3D" id="3.40.50.2300">
    <property type="match status" value="1"/>
</dbReference>
<evidence type="ECO:0000313" key="7">
    <source>
        <dbReference type="EMBL" id="PLW86802.1"/>
    </source>
</evidence>
<organism evidence="7 8">
    <name type="scientific">Halioglobus japonicus</name>
    <dbReference type="NCBI Taxonomy" id="930805"/>
    <lineage>
        <taxon>Bacteria</taxon>
        <taxon>Pseudomonadati</taxon>
        <taxon>Pseudomonadota</taxon>
        <taxon>Gammaproteobacteria</taxon>
        <taxon>Cellvibrionales</taxon>
        <taxon>Halieaceae</taxon>
        <taxon>Halioglobus</taxon>
    </lineage>
</organism>
<feature type="active site" evidence="5">
    <location>
        <position position="14"/>
    </location>
</feature>
<evidence type="ECO:0000259" key="6">
    <source>
        <dbReference type="SMART" id="SM00226"/>
    </source>
</evidence>
<dbReference type="PANTHER" id="PTHR11717:SF7">
    <property type="entry name" value="LOW MOLECULAR WEIGHT PHOSPHOTYROSINE PROTEIN PHOSPHATASE"/>
    <property type="match status" value="1"/>
</dbReference>
<comment type="caution">
    <text evidence="7">The sequence shown here is derived from an EMBL/GenBank/DDBJ whole genome shotgun (WGS) entry which is preliminary data.</text>
</comment>
<feature type="domain" description="Phosphotyrosine protein phosphatase I" evidence="6">
    <location>
        <begin position="2"/>
        <end position="151"/>
    </location>
</feature>
<dbReference type="GO" id="GO:0004725">
    <property type="term" value="F:protein tyrosine phosphatase activity"/>
    <property type="evidence" value="ECO:0007669"/>
    <property type="project" value="UniProtKB-EC"/>
</dbReference>
<reference evidence="7 8" key="1">
    <citation type="submission" date="2018-01" db="EMBL/GenBank/DDBJ databases">
        <title>The draft genome sequence of Halioglobus japonicus S1-36.</title>
        <authorList>
            <person name="Du Z.-J."/>
            <person name="Shi M.-J."/>
        </authorList>
    </citation>
    <scope>NUCLEOTIDE SEQUENCE [LARGE SCALE GENOMIC DNA]</scope>
    <source>
        <strain evidence="7 8">S1-36</strain>
    </source>
</reference>
<gene>
    <name evidence="7" type="ORF">C0029_10505</name>
</gene>
<proteinExistence type="inferred from homology"/>
<dbReference type="EC" id="3.1.3.48" evidence="2"/>
<keyword evidence="3" id="KW-0378">Hydrolase</keyword>
<evidence type="ECO:0000256" key="5">
    <source>
        <dbReference type="PIRSR" id="PIRSR617867-1"/>
    </source>
</evidence>
<dbReference type="PANTHER" id="PTHR11717">
    <property type="entry name" value="LOW MOLECULAR WEIGHT PROTEIN TYROSINE PHOSPHATASE"/>
    <property type="match status" value="1"/>
</dbReference>
<dbReference type="InterPro" id="IPR036196">
    <property type="entry name" value="Ptyr_pPase_sf"/>
</dbReference>
<dbReference type="PRINTS" id="PR00719">
    <property type="entry name" value="LMWPTPASE"/>
</dbReference>
<feature type="active site" description="Nucleophile" evidence="5">
    <location>
        <position position="8"/>
    </location>
</feature>
<sequence length="159" mass="17349">MTRVLFVCLGNICRSPTAHGVFQSMVDCRGLQSRIAVDSCGTGDWHIGHAPDKRATAEAAERGYDLTPLRARQVTAADFDEFDYIVAMDNQNLADLRAMCPTHFSGYLGLFLPFAAVNIVDEVPDPYYGGPEGFTQVLDMVEAASEGLLAEIERADSSR</sequence>
<dbReference type="AlphaFoldDB" id="A0AAP8MFF1"/>
<dbReference type="Proteomes" id="UP000235162">
    <property type="component" value="Unassembled WGS sequence"/>
</dbReference>